<evidence type="ECO:0000313" key="3">
    <source>
        <dbReference type="EMBL" id="GLR48033.1"/>
    </source>
</evidence>
<keyword evidence="1" id="KW-0812">Transmembrane</keyword>
<proteinExistence type="predicted"/>
<comment type="caution">
    <text evidence="3">The sequence shown here is derived from an EMBL/GenBank/DDBJ whole genome shotgun (WGS) entry which is preliminary data.</text>
</comment>
<dbReference type="EMBL" id="BSOO01000017">
    <property type="protein sequence ID" value="GLR48033.1"/>
    <property type="molecule type" value="Genomic_DNA"/>
</dbReference>
<evidence type="ECO:0000256" key="1">
    <source>
        <dbReference type="SAM" id="Phobius"/>
    </source>
</evidence>
<keyword evidence="1" id="KW-0472">Membrane</keyword>
<dbReference type="Proteomes" id="UP001156703">
    <property type="component" value="Unassembled WGS sequence"/>
</dbReference>
<accession>A0ABQ5ZB03</accession>
<evidence type="ECO:0000313" key="4">
    <source>
        <dbReference type="Proteomes" id="UP001156703"/>
    </source>
</evidence>
<feature type="transmembrane region" description="Helical" evidence="1">
    <location>
        <begin position="12"/>
        <end position="29"/>
    </location>
</feature>
<protein>
    <recommendedName>
        <fullName evidence="2">DUF2726 domain-containing protein</fullName>
    </recommendedName>
</protein>
<sequence>MPPEILALIDKPIYLIAILFVGAFVGMTIEQFTAKQRREAWKARKKARGEWVERPRKGAPPGWRGPWPGPTMREVSAEADAFLAGGRSGVPDAADQLRTVMGAQFKPKRLLNKGEEKVLAALEPIVAKLEPGWRVWTQVSLGEVLDADSVEAFNTINAKRVDFLLVDAQQRPRVAIEYQGQGHHQGPAAARDAVKREALRRAGVGYGEVFAGDGPQELAQVVARVMAGAGVERTFGVRNAERS</sequence>
<feature type="domain" description="DUF2726" evidence="2">
    <location>
        <begin position="109"/>
        <end position="209"/>
    </location>
</feature>
<organism evidence="3 4">
    <name type="scientific">Sphingomonas astaxanthinifaciens DSM 22298</name>
    <dbReference type="NCBI Taxonomy" id="1123267"/>
    <lineage>
        <taxon>Bacteria</taxon>
        <taxon>Pseudomonadati</taxon>
        <taxon>Pseudomonadota</taxon>
        <taxon>Alphaproteobacteria</taxon>
        <taxon>Sphingomonadales</taxon>
        <taxon>Sphingomonadaceae</taxon>
        <taxon>Sphingomonas</taxon>
    </lineage>
</organism>
<keyword evidence="1" id="KW-1133">Transmembrane helix</keyword>
<gene>
    <name evidence="3" type="ORF">GCM10007925_17460</name>
</gene>
<dbReference type="RefSeq" id="WP_051676550.1">
    <property type="nucleotide sequence ID" value="NZ_BSOO01000017.1"/>
</dbReference>
<dbReference type="InterPro" id="IPR024402">
    <property type="entry name" value="DUF2726"/>
</dbReference>
<keyword evidence="4" id="KW-1185">Reference proteome</keyword>
<evidence type="ECO:0000259" key="2">
    <source>
        <dbReference type="Pfam" id="PF10881"/>
    </source>
</evidence>
<name>A0ABQ5ZB03_9SPHN</name>
<dbReference type="Pfam" id="PF10881">
    <property type="entry name" value="DUF2726"/>
    <property type="match status" value="1"/>
</dbReference>
<reference evidence="4" key="1">
    <citation type="journal article" date="2019" name="Int. J. Syst. Evol. Microbiol.">
        <title>The Global Catalogue of Microorganisms (GCM) 10K type strain sequencing project: providing services to taxonomists for standard genome sequencing and annotation.</title>
        <authorList>
            <consortium name="The Broad Institute Genomics Platform"/>
            <consortium name="The Broad Institute Genome Sequencing Center for Infectious Disease"/>
            <person name="Wu L."/>
            <person name="Ma J."/>
        </authorList>
    </citation>
    <scope>NUCLEOTIDE SEQUENCE [LARGE SCALE GENOMIC DNA]</scope>
    <source>
        <strain evidence="4">NBRC 102146</strain>
    </source>
</reference>